<dbReference type="Proteomes" id="UP000187203">
    <property type="component" value="Unassembled WGS sequence"/>
</dbReference>
<dbReference type="AlphaFoldDB" id="A0A1R3FX06"/>
<proteinExistence type="predicted"/>
<comment type="caution">
    <text evidence="1">The sequence shown here is derived from an EMBL/GenBank/DDBJ whole genome shotgun (WGS) entry which is preliminary data.</text>
</comment>
<protein>
    <submittedName>
        <fullName evidence="1">Uncharacterized protein</fullName>
    </submittedName>
</protein>
<sequence>MCVPSVDVNGRDFSVWFSEREDPLNSLNLLRWDERENSGGLDELARENLFRFPSELFDVKRTISHLTGIEFEGNVQCRGLNLCRYKAILLFNITRVKLCYSSNSKTCSYAGTNSAPMFK</sequence>
<dbReference type="EMBL" id="AWUE01024621">
    <property type="protein sequence ID" value="OMO50260.1"/>
    <property type="molecule type" value="Genomic_DNA"/>
</dbReference>
<evidence type="ECO:0000313" key="1">
    <source>
        <dbReference type="EMBL" id="OMO50260.1"/>
    </source>
</evidence>
<organism evidence="1 2">
    <name type="scientific">Corchorus olitorius</name>
    <dbReference type="NCBI Taxonomy" id="93759"/>
    <lineage>
        <taxon>Eukaryota</taxon>
        <taxon>Viridiplantae</taxon>
        <taxon>Streptophyta</taxon>
        <taxon>Embryophyta</taxon>
        <taxon>Tracheophyta</taxon>
        <taxon>Spermatophyta</taxon>
        <taxon>Magnoliopsida</taxon>
        <taxon>eudicotyledons</taxon>
        <taxon>Gunneridae</taxon>
        <taxon>Pentapetalae</taxon>
        <taxon>rosids</taxon>
        <taxon>malvids</taxon>
        <taxon>Malvales</taxon>
        <taxon>Malvaceae</taxon>
        <taxon>Grewioideae</taxon>
        <taxon>Apeibeae</taxon>
        <taxon>Corchorus</taxon>
    </lineage>
</organism>
<evidence type="ECO:0000313" key="2">
    <source>
        <dbReference type="Proteomes" id="UP000187203"/>
    </source>
</evidence>
<name>A0A1R3FX06_9ROSI</name>
<gene>
    <name evidence="1" type="ORF">COLO4_38163</name>
</gene>
<reference evidence="2" key="1">
    <citation type="submission" date="2013-09" db="EMBL/GenBank/DDBJ databases">
        <title>Corchorus olitorius genome sequencing.</title>
        <authorList>
            <person name="Alam M."/>
            <person name="Haque M.S."/>
            <person name="Islam M.S."/>
            <person name="Emdad E.M."/>
            <person name="Islam M.M."/>
            <person name="Ahmed B."/>
            <person name="Halim A."/>
            <person name="Hossen Q.M.M."/>
            <person name="Hossain M.Z."/>
            <person name="Ahmed R."/>
            <person name="Khan M.M."/>
            <person name="Islam R."/>
            <person name="Rashid M.M."/>
            <person name="Khan S.A."/>
            <person name="Rahman M.S."/>
            <person name="Alam M."/>
            <person name="Yahiya A.S."/>
            <person name="Khan M.S."/>
            <person name="Azam M.S."/>
            <person name="Haque T."/>
            <person name="Lashkar M.Z.H."/>
            <person name="Akhand A.I."/>
            <person name="Morshed G."/>
            <person name="Roy S."/>
            <person name="Uddin K.S."/>
            <person name="Rabeya T."/>
            <person name="Hossain A.S."/>
            <person name="Chowdhury A."/>
            <person name="Snigdha A.R."/>
            <person name="Mortoza M.S."/>
            <person name="Matin S.A."/>
            <person name="Hoque S.M.E."/>
            <person name="Islam M.K."/>
            <person name="Roy D.K."/>
            <person name="Haider R."/>
            <person name="Moosa M.M."/>
            <person name="Elias S.M."/>
            <person name="Hasan A.M."/>
            <person name="Jahan S."/>
            <person name="Shafiuddin M."/>
            <person name="Mahmood N."/>
            <person name="Shommy N.S."/>
        </authorList>
    </citation>
    <scope>NUCLEOTIDE SEQUENCE [LARGE SCALE GENOMIC DNA]</scope>
    <source>
        <strain evidence="2">cv. O-4</strain>
    </source>
</reference>
<accession>A0A1R3FX06</accession>
<keyword evidence="2" id="KW-1185">Reference proteome</keyword>